<dbReference type="AlphaFoldDB" id="A0A1I6ARV0"/>
<feature type="region of interest" description="Disordered" evidence="1">
    <location>
        <begin position="79"/>
        <end position="146"/>
    </location>
</feature>
<organism evidence="2 3">
    <name type="scientific">Amycolatopsis rubida</name>
    <dbReference type="NCBI Taxonomy" id="112413"/>
    <lineage>
        <taxon>Bacteria</taxon>
        <taxon>Bacillati</taxon>
        <taxon>Actinomycetota</taxon>
        <taxon>Actinomycetes</taxon>
        <taxon>Pseudonocardiales</taxon>
        <taxon>Pseudonocardiaceae</taxon>
        <taxon>Amycolatopsis</taxon>
    </lineage>
</organism>
<feature type="compositionally biased region" description="Basic and acidic residues" evidence="1">
    <location>
        <begin position="13"/>
        <end position="34"/>
    </location>
</feature>
<protein>
    <submittedName>
        <fullName evidence="2">Uncharacterized protein</fullName>
    </submittedName>
</protein>
<feature type="compositionally biased region" description="Basic residues" evidence="1">
    <location>
        <begin position="135"/>
        <end position="144"/>
    </location>
</feature>
<feature type="compositionally biased region" description="Polar residues" evidence="1">
    <location>
        <begin position="190"/>
        <end position="200"/>
    </location>
</feature>
<reference evidence="3" key="1">
    <citation type="submission" date="2016-10" db="EMBL/GenBank/DDBJ databases">
        <authorList>
            <person name="Varghese N."/>
            <person name="Submissions S."/>
        </authorList>
    </citation>
    <scope>NUCLEOTIDE SEQUENCE [LARGE SCALE GENOMIC DNA]</scope>
    <source>
        <strain evidence="3">DSM 44637</strain>
    </source>
</reference>
<accession>A0A1I6ARV0</accession>
<evidence type="ECO:0000313" key="2">
    <source>
        <dbReference type="EMBL" id="SFQ71346.1"/>
    </source>
</evidence>
<evidence type="ECO:0000256" key="1">
    <source>
        <dbReference type="SAM" id="MobiDB-lite"/>
    </source>
</evidence>
<feature type="region of interest" description="Disordered" evidence="1">
    <location>
        <begin position="1"/>
        <end position="56"/>
    </location>
</feature>
<dbReference type="Proteomes" id="UP000199137">
    <property type="component" value="Unassembled WGS sequence"/>
</dbReference>
<name>A0A1I6ARV0_9PSEU</name>
<proteinExistence type="predicted"/>
<evidence type="ECO:0000313" key="3">
    <source>
        <dbReference type="Proteomes" id="UP000199137"/>
    </source>
</evidence>
<dbReference type="EMBL" id="FOWC01000020">
    <property type="protein sequence ID" value="SFQ71346.1"/>
    <property type="molecule type" value="Genomic_DNA"/>
</dbReference>
<sequence>MHATRNRSSPPRDIGRHHGVGDEVPGRLADRAAVHQELPATQVERHRVPGGGTEHSQFRHAVARPHETAFCQVETALPAAPAPPSARAKRVLSTSDTVGRTRYSAPVRVSRKGSATHNGSSIARPSGIPRASRTDRRRRRRRVRRIADHDVVRSGFSGFPESAATTAAPVRARALASAPLPVRGSAVSTLESKAVSSSRTAGPGQPEYSARRSCLRHGERGRRPGGPPARPVRPDTPVQSGQTTISAAPPRNRPVKRRQHRCPAISTARPRGPGNVPCGHSASPAGYPHPGTEGARPRPNRANPKTSAAASPEEERETIPGEPARPAANDDSGPRQGR</sequence>
<feature type="region of interest" description="Disordered" evidence="1">
    <location>
        <begin position="190"/>
        <end position="338"/>
    </location>
</feature>
<gene>
    <name evidence="2" type="ORF">SAMN05421854_120115</name>
</gene>
<feature type="compositionally biased region" description="Polar residues" evidence="1">
    <location>
        <begin position="113"/>
        <end position="123"/>
    </location>
</feature>
<feature type="compositionally biased region" description="Polar residues" evidence="1">
    <location>
        <begin position="237"/>
        <end position="246"/>
    </location>
</feature>